<evidence type="ECO:0000256" key="1">
    <source>
        <dbReference type="ARBA" id="ARBA00011764"/>
    </source>
</evidence>
<feature type="domain" description="Myb/SANT-like DNA-binding" evidence="6">
    <location>
        <begin position="6"/>
        <end position="79"/>
    </location>
</feature>
<dbReference type="Pfam" id="PF13873">
    <property type="entry name" value="Myb_DNA-bind_5"/>
    <property type="match status" value="1"/>
</dbReference>
<proteinExistence type="predicted"/>
<comment type="caution">
    <text evidence="7">The sequence shown here is derived from an EMBL/GenBank/DDBJ whole genome shotgun (WGS) entry which is preliminary data.</text>
</comment>
<dbReference type="Proteomes" id="UP001329430">
    <property type="component" value="Chromosome 7"/>
</dbReference>
<name>A0AAN7V666_9COLE</name>
<dbReference type="EMBL" id="JAVRBK010000007">
    <property type="protein sequence ID" value="KAK5640948.1"/>
    <property type="molecule type" value="Genomic_DNA"/>
</dbReference>
<accession>A0AAN7V666</accession>
<dbReference type="AlphaFoldDB" id="A0AAN7V666"/>
<gene>
    <name evidence="7" type="ORF">RI129_009495</name>
</gene>
<keyword evidence="3" id="KW-0805">Transcription regulation</keyword>
<comment type="function">
    <text evidence="5">Involved in transvection phenomena (= synapsis-dependent gene expression), where the synaptic pairing of chromosomes carrying genes with which zeste interacts influences the expression of these genes. Zeste binds to DNA and stimulates transcription from a nearby promoter.</text>
</comment>
<sequence>MQKTKRVANFSSAEISTIISLVKKKKFYNVIESKKTDTVTNRNKDEAWRVLAEEFNSISRKIYRDAKSLRGKYTNTKNKQNINTLKKSAGRDITSEIVRRDEDVQTQERRMKIREGRFNEKYKVLVTEDLPRYLNGMGNIQSKRIVARFRVGNEENDNKYWLEEEKRLCRLCGEERENIEHLAENCGELKEHEGGWRGLLGEDGMGKKWMEEVLECRRRKGGY</sequence>
<organism evidence="7 8">
    <name type="scientific">Pyrocoelia pectoralis</name>
    <dbReference type="NCBI Taxonomy" id="417401"/>
    <lineage>
        <taxon>Eukaryota</taxon>
        <taxon>Metazoa</taxon>
        <taxon>Ecdysozoa</taxon>
        <taxon>Arthropoda</taxon>
        <taxon>Hexapoda</taxon>
        <taxon>Insecta</taxon>
        <taxon>Pterygota</taxon>
        <taxon>Neoptera</taxon>
        <taxon>Endopterygota</taxon>
        <taxon>Coleoptera</taxon>
        <taxon>Polyphaga</taxon>
        <taxon>Elateriformia</taxon>
        <taxon>Elateroidea</taxon>
        <taxon>Lampyridae</taxon>
        <taxon>Lampyrinae</taxon>
        <taxon>Pyrocoelia</taxon>
    </lineage>
</organism>
<evidence type="ECO:0000259" key="6">
    <source>
        <dbReference type="Pfam" id="PF13873"/>
    </source>
</evidence>
<comment type="subunit">
    <text evidence="1">Self-associates forming complexes of several hundred monomers.</text>
</comment>
<keyword evidence="8" id="KW-1185">Reference proteome</keyword>
<evidence type="ECO:0000256" key="2">
    <source>
        <dbReference type="ARBA" id="ARBA00016807"/>
    </source>
</evidence>
<protein>
    <recommendedName>
        <fullName evidence="2">Regulatory protein zeste</fullName>
    </recommendedName>
</protein>
<keyword evidence="4" id="KW-0804">Transcription</keyword>
<evidence type="ECO:0000313" key="7">
    <source>
        <dbReference type="EMBL" id="KAK5640948.1"/>
    </source>
</evidence>
<evidence type="ECO:0000313" key="8">
    <source>
        <dbReference type="Proteomes" id="UP001329430"/>
    </source>
</evidence>
<evidence type="ECO:0000256" key="3">
    <source>
        <dbReference type="ARBA" id="ARBA00023015"/>
    </source>
</evidence>
<reference evidence="7 8" key="1">
    <citation type="journal article" date="2024" name="Insects">
        <title>An Improved Chromosome-Level Genome Assembly of the Firefly Pyrocoelia pectoralis.</title>
        <authorList>
            <person name="Fu X."/>
            <person name="Meyer-Rochow V.B."/>
            <person name="Ballantyne L."/>
            <person name="Zhu X."/>
        </authorList>
    </citation>
    <scope>NUCLEOTIDE SEQUENCE [LARGE SCALE GENOMIC DNA]</scope>
    <source>
        <strain evidence="7">XCY_ONT2</strain>
    </source>
</reference>
<evidence type="ECO:0000256" key="5">
    <source>
        <dbReference type="ARBA" id="ARBA00025466"/>
    </source>
</evidence>
<evidence type="ECO:0000256" key="4">
    <source>
        <dbReference type="ARBA" id="ARBA00023163"/>
    </source>
</evidence>
<dbReference type="InterPro" id="IPR028002">
    <property type="entry name" value="Myb_DNA-bind_5"/>
</dbReference>